<keyword evidence="2" id="KW-0614">Plasmid</keyword>
<accession>A4V7F1</accession>
<dbReference type="NCBIfam" id="TIGR03741">
    <property type="entry name" value="PRTRC_E"/>
    <property type="match status" value="1"/>
</dbReference>
<dbReference type="AlphaFoldDB" id="A4V7F1"/>
<sequence length="157" mass="16223">MNTFLQSVGAVLTTGLKATVELHGLGDGKIKLLYTPDIGPTPEKSSEAVVQLRSAIAKPMVVSGTPEEIEEAFAELITSKAAVVRRGLSALDEIERLATKAVDEAKSKPAAKAASTAPAVSDNEDHDDETDSDADSDASGHPAPVAPEVTGNSALNF</sequence>
<dbReference type="InterPro" id="IPR022273">
    <property type="entry name" value="PRTRC_protein-E"/>
</dbReference>
<geneLocation type="plasmid" evidence="2 3">
    <name>pQBR103</name>
</geneLocation>
<dbReference type="Proteomes" id="UP000002332">
    <property type="component" value="Plasmid pQBR103"/>
</dbReference>
<dbReference type="RefSeq" id="WP_011923254.1">
    <property type="nucleotide sequence ID" value="NC_009444.1"/>
</dbReference>
<evidence type="ECO:0000313" key="2">
    <source>
        <dbReference type="EMBL" id="CAM96488.1"/>
    </source>
</evidence>
<gene>
    <name evidence="2" type="ordered locus">pQBR0456</name>
</gene>
<feature type="region of interest" description="Disordered" evidence="1">
    <location>
        <begin position="101"/>
        <end position="157"/>
    </location>
</feature>
<name>A4V7F1_PSEFS</name>
<proteinExistence type="predicted"/>
<protein>
    <recommendedName>
        <fullName evidence="4">PRTRC system protein E</fullName>
    </recommendedName>
</protein>
<evidence type="ECO:0008006" key="4">
    <source>
        <dbReference type="Google" id="ProtNLM"/>
    </source>
</evidence>
<evidence type="ECO:0000313" key="3">
    <source>
        <dbReference type="Proteomes" id="UP000002332"/>
    </source>
</evidence>
<feature type="compositionally biased region" description="Acidic residues" evidence="1">
    <location>
        <begin position="122"/>
        <end position="136"/>
    </location>
</feature>
<feature type="compositionally biased region" description="Low complexity" evidence="1">
    <location>
        <begin position="108"/>
        <end position="121"/>
    </location>
</feature>
<reference evidence="2 3" key="1">
    <citation type="journal article" date="2007" name="ISME J.">
        <title>Sequence-based analysis of pQBR103; a representative of a unique, transfer-proficient mega plasmid resident in the microbial community of sugar beet.</title>
        <authorList>
            <person name="Tett A."/>
            <person name="Spiers A.J."/>
            <person name="Crossman L.C."/>
            <person name="Ager D."/>
            <person name="Ciric L."/>
            <person name="Dow J.M."/>
            <person name="Fry J.C."/>
            <person name="Harris D."/>
            <person name="Lilley A."/>
            <person name="Oliver A."/>
            <person name="Parkhill J."/>
            <person name="Quail M.A."/>
            <person name="Rainey P.B."/>
            <person name="Saunders N.J."/>
            <person name="Seeger K."/>
            <person name="Snyder L.A.S."/>
            <person name="Squares R."/>
            <person name="Thomas C.M."/>
            <person name="Turner S.L."/>
            <person name="Zhang X.-X."/>
            <person name="Field D."/>
            <person name="Bailey M.J."/>
        </authorList>
    </citation>
    <scope>NUCLEOTIDE SEQUENCE [LARGE SCALE GENOMIC DNA]</scope>
    <source>
        <strain evidence="2 3">SBW25</strain>
    </source>
</reference>
<dbReference type="PATRIC" id="fig|216595.4.peg.228"/>
<evidence type="ECO:0000256" key="1">
    <source>
        <dbReference type="SAM" id="MobiDB-lite"/>
    </source>
</evidence>
<dbReference type="EMBL" id="AM235768">
    <property type="protein sequence ID" value="CAM96488.1"/>
    <property type="molecule type" value="Genomic_DNA"/>
</dbReference>
<organism evidence="2 3">
    <name type="scientific">Pseudomonas fluorescens (strain SBW25)</name>
    <dbReference type="NCBI Taxonomy" id="216595"/>
    <lineage>
        <taxon>Bacteria</taxon>
        <taxon>Pseudomonadati</taxon>
        <taxon>Pseudomonadota</taxon>
        <taxon>Gammaproteobacteria</taxon>
        <taxon>Pseudomonadales</taxon>
        <taxon>Pseudomonadaceae</taxon>
        <taxon>Pseudomonas</taxon>
    </lineage>
</organism>